<evidence type="ECO:0000256" key="3">
    <source>
        <dbReference type="ARBA" id="ARBA00023125"/>
    </source>
</evidence>
<dbReference type="PANTHER" id="PTHR30537">
    <property type="entry name" value="HTH-TYPE TRANSCRIPTIONAL REGULATOR"/>
    <property type="match status" value="1"/>
</dbReference>
<feature type="domain" description="HTH lysR-type" evidence="5">
    <location>
        <begin position="5"/>
        <end position="62"/>
    </location>
</feature>
<evidence type="ECO:0000256" key="4">
    <source>
        <dbReference type="ARBA" id="ARBA00023163"/>
    </source>
</evidence>
<comment type="caution">
    <text evidence="6">The sequence shown here is derived from an EMBL/GenBank/DDBJ whole genome shotgun (WGS) entry which is preliminary data.</text>
</comment>
<evidence type="ECO:0000259" key="5">
    <source>
        <dbReference type="PROSITE" id="PS50931"/>
    </source>
</evidence>
<dbReference type="Pfam" id="PF03466">
    <property type="entry name" value="LysR_substrate"/>
    <property type="match status" value="1"/>
</dbReference>
<keyword evidence="3" id="KW-0238">DNA-binding</keyword>
<dbReference type="InterPro" id="IPR005119">
    <property type="entry name" value="LysR_subst-bd"/>
</dbReference>
<name>A0A6L3B2J6_AZOBR</name>
<dbReference type="Gene3D" id="1.10.10.10">
    <property type="entry name" value="Winged helix-like DNA-binding domain superfamily/Winged helix DNA-binding domain"/>
    <property type="match status" value="1"/>
</dbReference>
<evidence type="ECO:0000256" key="2">
    <source>
        <dbReference type="ARBA" id="ARBA00023015"/>
    </source>
</evidence>
<evidence type="ECO:0000313" key="7">
    <source>
        <dbReference type="Proteomes" id="UP000476837"/>
    </source>
</evidence>
<proteinExistence type="inferred from homology"/>
<dbReference type="FunFam" id="1.10.10.10:FF:000001">
    <property type="entry name" value="LysR family transcriptional regulator"/>
    <property type="match status" value="1"/>
</dbReference>
<dbReference type="EMBL" id="QOKV01000009">
    <property type="protein sequence ID" value="KAA0684978.1"/>
    <property type="molecule type" value="Genomic_DNA"/>
</dbReference>
<dbReference type="GO" id="GO:0003700">
    <property type="term" value="F:DNA-binding transcription factor activity"/>
    <property type="evidence" value="ECO:0007669"/>
    <property type="project" value="InterPro"/>
</dbReference>
<gene>
    <name evidence="6" type="ORF">DS837_16025</name>
</gene>
<dbReference type="SUPFAM" id="SSF53850">
    <property type="entry name" value="Periplasmic binding protein-like II"/>
    <property type="match status" value="1"/>
</dbReference>
<comment type="similarity">
    <text evidence="1">Belongs to the LysR transcriptional regulatory family.</text>
</comment>
<dbReference type="PANTHER" id="PTHR30537:SF5">
    <property type="entry name" value="HTH-TYPE TRANSCRIPTIONAL ACTIVATOR TTDR-RELATED"/>
    <property type="match status" value="1"/>
</dbReference>
<dbReference type="InterPro" id="IPR000847">
    <property type="entry name" value="LysR_HTH_N"/>
</dbReference>
<dbReference type="InterPro" id="IPR036390">
    <property type="entry name" value="WH_DNA-bd_sf"/>
</dbReference>
<dbReference type="SUPFAM" id="SSF46785">
    <property type="entry name" value="Winged helix' DNA-binding domain"/>
    <property type="match status" value="1"/>
</dbReference>
<dbReference type="AlphaFoldDB" id="A0A6L3B2J6"/>
<dbReference type="GO" id="GO:0003677">
    <property type="term" value="F:DNA binding"/>
    <property type="evidence" value="ECO:0007669"/>
    <property type="project" value="UniProtKB-KW"/>
</dbReference>
<dbReference type="PROSITE" id="PS50931">
    <property type="entry name" value="HTH_LYSR"/>
    <property type="match status" value="1"/>
</dbReference>
<keyword evidence="4" id="KW-0804">Transcription</keyword>
<reference evidence="6 7" key="1">
    <citation type="submission" date="2018-07" db="EMBL/GenBank/DDBJ databases">
        <title>Genome sequence of Roseomonas fauriae ATCC 49958.</title>
        <authorList>
            <person name="Sant'Anna F.H."/>
            <person name="Baldani J.I."/>
            <person name="Zilli J.E."/>
            <person name="Reis V.M."/>
            <person name="Hartmann A."/>
            <person name="Cruz L."/>
            <person name="de Souza E.M."/>
            <person name="de Oliveira Pedrosa F."/>
            <person name="Passaglia L.M.P."/>
        </authorList>
    </citation>
    <scope>NUCLEOTIDE SEQUENCE [LARGE SCALE GENOMIC DNA]</scope>
    <source>
        <strain evidence="6 7">ATCC 49958</strain>
    </source>
</reference>
<evidence type="ECO:0000256" key="1">
    <source>
        <dbReference type="ARBA" id="ARBA00009437"/>
    </source>
</evidence>
<dbReference type="InterPro" id="IPR058163">
    <property type="entry name" value="LysR-type_TF_proteobact-type"/>
</dbReference>
<dbReference type="CDD" id="cd08422">
    <property type="entry name" value="PBP2_CrgA_like"/>
    <property type="match status" value="1"/>
</dbReference>
<dbReference type="Gene3D" id="3.40.190.290">
    <property type="match status" value="1"/>
</dbReference>
<dbReference type="Pfam" id="PF00126">
    <property type="entry name" value="HTH_1"/>
    <property type="match status" value="1"/>
</dbReference>
<sequence>MPVPDRTHDLLAFLRTAETGSFTGAARRLGTTPSAVSKSVARLERQFGARLFHRSTRNLALTAEAAAYAERVAPLLSAIEDAGDILQPGRTAQGLLRVTMPADLGAALMEPLAREVLGRNPGLKLDVSLTDRHVDLIREGYDVALRAGVLADTELISRRLGALPMVLVASPAYLAARGVPRTVAALRTHTHVRYTVAGRAFPITFADGSSFLPESVLDTDSSAGLRGAALAGVGIAQVMRVAVQDELETGKLKVVLAEAPLPGVPVQALHAFARHAPLRVRLFIDFAFARIAALEANGARQTGPA</sequence>
<dbReference type="InterPro" id="IPR036388">
    <property type="entry name" value="WH-like_DNA-bd_sf"/>
</dbReference>
<accession>A0A6L3B2J6</accession>
<dbReference type="RefSeq" id="WP_149165686.1">
    <property type="nucleotide sequence ID" value="NZ_QOKV01000009.1"/>
</dbReference>
<dbReference type="PRINTS" id="PR00039">
    <property type="entry name" value="HTHLYSR"/>
</dbReference>
<evidence type="ECO:0000313" key="6">
    <source>
        <dbReference type="EMBL" id="KAA0684978.1"/>
    </source>
</evidence>
<organism evidence="6 7">
    <name type="scientific">Azospirillum brasilense</name>
    <dbReference type="NCBI Taxonomy" id="192"/>
    <lineage>
        <taxon>Bacteria</taxon>
        <taxon>Pseudomonadati</taxon>
        <taxon>Pseudomonadota</taxon>
        <taxon>Alphaproteobacteria</taxon>
        <taxon>Rhodospirillales</taxon>
        <taxon>Azospirillaceae</taxon>
        <taxon>Azospirillum</taxon>
    </lineage>
</organism>
<keyword evidence="2" id="KW-0805">Transcription regulation</keyword>
<dbReference type="Proteomes" id="UP000476837">
    <property type="component" value="Unassembled WGS sequence"/>
</dbReference>
<protein>
    <submittedName>
        <fullName evidence="6">LysR family transcriptional regulator</fullName>
    </submittedName>
</protein>